<dbReference type="EMBL" id="CP070608">
    <property type="protein sequence ID" value="QSE97877.1"/>
    <property type="molecule type" value="Genomic_DNA"/>
</dbReference>
<dbReference type="InterPro" id="IPR011083">
    <property type="entry name" value="Phage_tail_collar_dom"/>
</dbReference>
<dbReference type="SUPFAM" id="SSF88874">
    <property type="entry name" value="Receptor-binding domain of short tail fibre protein gp12"/>
    <property type="match status" value="1"/>
</dbReference>
<dbReference type="Proteomes" id="UP000662783">
    <property type="component" value="Chromosome"/>
</dbReference>
<feature type="coiled-coil region" evidence="1">
    <location>
        <begin position="2769"/>
        <end position="2824"/>
    </location>
</feature>
<keyword evidence="6" id="KW-1185">Reference proteome</keyword>
<reference evidence="5" key="1">
    <citation type="submission" date="2021-02" db="EMBL/GenBank/DDBJ databases">
        <title>Fulvivirga sp. S481 isolated from sea water.</title>
        <authorList>
            <person name="Bae S.S."/>
            <person name="Baek K."/>
        </authorList>
    </citation>
    <scope>NUCLEOTIDE SEQUENCE</scope>
    <source>
        <strain evidence="5">S481</strain>
    </source>
</reference>
<evidence type="ECO:0000259" key="4">
    <source>
        <dbReference type="PROSITE" id="PS51688"/>
    </source>
</evidence>
<dbReference type="PROSITE" id="PS51688">
    <property type="entry name" value="ICA"/>
    <property type="match status" value="1"/>
</dbReference>
<keyword evidence="3" id="KW-0732">Signal</keyword>
<proteinExistence type="predicted"/>
<dbReference type="Pfam" id="PF07484">
    <property type="entry name" value="Collar"/>
    <property type="match status" value="1"/>
</dbReference>
<evidence type="ECO:0000313" key="5">
    <source>
        <dbReference type="EMBL" id="QSE97877.1"/>
    </source>
</evidence>
<feature type="domain" description="Peptidase S74" evidence="4">
    <location>
        <begin position="2676"/>
        <end position="2790"/>
    </location>
</feature>
<evidence type="ECO:0000313" key="6">
    <source>
        <dbReference type="Proteomes" id="UP000662783"/>
    </source>
</evidence>
<evidence type="ECO:0000256" key="2">
    <source>
        <dbReference type="SAM" id="MobiDB-lite"/>
    </source>
</evidence>
<dbReference type="CDD" id="cd12820">
    <property type="entry name" value="LbR_YadA-like"/>
    <property type="match status" value="1"/>
</dbReference>
<dbReference type="RefSeq" id="WP_205722385.1">
    <property type="nucleotide sequence ID" value="NZ_CP070608.1"/>
</dbReference>
<organism evidence="5 6">
    <name type="scientific">Fulvivirga lutea</name>
    <dbReference type="NCBI Taxonomy" id="2810512"/>
    <lineage>
        <taxon>Bacteria</taxon>
        <taxon>Pseudomonadati</taxon>
        <taxon>Bacteroidota</taxon>
        <taxon>Cytophagia</taxon>
        <taxon>Cytophagales</taxon>
        <taxon>Fulvivirgaceae</taxon>
        <taxon>Fulvivirga</taxon>
    </lineage>
</organism>
<feature type="chain" id="PRO_5036695277" evidence="3">
    <location>
        <begin position="28"/>
        <end position="2827"/>
    </location>
</feature>
<dbReference type="KEGG" id="fuv:JR347_01965"/>
<evidence type="ECO:0000256" key="3">
    <source>
        <dbReference type="SAM" id="SignalP"/>
    </source>
</evidence>
<evidence type="ECO:0000256" key="1">
    <source>
        <dbReference type="SAM" id="Coils"/>
    </source>
</evidence>
<feature type="compositionally biased region" description="Polar residues" evidence="2">
    <location>
        <begin position="1788"/>
        <end position="1798"/>
    </location>
</feature>
<dbReference type="Gene3D" id="3.90.1340.10">
    <property type="entry name" value="Phage tail collar domain"/>
    <property type="match status" value="1"/>
</dbReference>
<protein>
    <submittedName>
        <fullName evidence="5">Tail fiber protein</fullName>
    </submittedName>
</protein>
<feature type="region of interest" description="Disordered" evidence="2">
    <location>
        <begin position="2284"/>
        <end position="2308"/>
    </location>
</feature>
<dbReference type="InterPro" id="IPR037053">
    <property type="entry name" value="Phage_tail_collar_dom_sf"/>
</dbReference>
<gene>
    <name evidence="5" type="ORF">JR347_01965</name>
</gene>
<name>A0A974WIQ7_9BACT</name>
<accession>A0A974WIQ7</accession>
<keyword evidence="1" id="KW-0175">Coiled coil</keyword>
<feature type="region of interest" description="Disordered" evidence="2">
    <location>
        <begin position="1788"/>
        <end position="1807"/>
    </location>
</feature>
<dbReference type="InterPro" id="IPR030392">
    <property type="entry name" value="S74_ICA"/>
</dbReference>
<sequence length="2827" mass="287987">MGKPYIKTNLRIIAFVASLLFSGILQAQNTVSIGTDQLKSNAVLWLFSSGGNQGLLLPSVANVTDISNPDAGMVVYQTSSNTVSYFNGTAWVNVGAGGGGGADQTLTYDAGTGQLTISGTGGNSQTLSAGGDVTGDLGNVQIATGAIQLADLSSMGAGADQILVYNGTAWEIRNLPSGTFSGVVTDGTLSGTGVTGDPLSVVNVDDADADPTNEIQNLSFDAGTNTLSLTEPGQPNQTVDLSSLAGGSALTAGTGIDITGGVISNTGDTDASDDFSGNFSDLAGIPANLDTDATDDVTTLGGLTDVNTTGATNGQVLEFNAGTWQPATVSGSGNMNTSTYDTGSDGVVDDAENLGGQPPSAYLDNTDNQDIANVIGQGNNTGGTTITGLPSPSANSDAATKGYVDTEIAAIPLSGDMLQATYDANSNDVVDEAESAQALSGTITMSQVSDAGSLATQNATISTDGTLAGNSNTNIPTEQAVKTYVDTEIGAIPAGGDLVSTNNLSDVADVATARTNLGLGTMATQNGTISTDGTLAGNSDSNIPTEQAVKTYVDTEIGLIPAGGDMLKVDYDADDNLEVDVAESLSGSITSSQISDAGALATLDVVSTTEITDGTITDDDVNDITAAKISVAVIPNLSATSAQGAFAEIQGDIDALPGIDETSQSGILIGNGTTITGVAPTSEVIFKGDGSTLVPSLLTDDGTNVGLNNPTPTVSLDISTTDGIRIPVGTTAERPASPGAGMIRYNVETGSFEGYDGSDWNDFSAGEAGGEAVGTILSYGGASVPAGYLACDGSAVSRTTFADLFAAIGTSWGNGDGSTTFNLPDLRGRFVRGVNAGTGNDPNAGSRTALNGGNTGDNVGSYQTDATSLPNSAFTTNTTGAHSHSIQVFTGGGGTGINFDNDAGGLTSSTGTAGDHSHTIAGGGDAETRPTNAYVQFIIKSEPGGTTGGGGGGSGTVTNVSGSGPISVANGSTTPIISISQASGSNNGFLSSADFNTFNNKLDGTVGTAPNNIVQLDGTGRLPAVDGSQLTNLSLVDTDDQQVDQFNLTGSTLNISLTDDGVPPVMVDLSSLNTDNQTATDVSVSAITNLTATNVQDALAEHQADIDGLPNYPLISDDGNDVSIAGGLKITPTDELSPFVVERVDGNPILTVKDILATGVSPSYLELTGAAIEIGDIGGTPDDPTAKLWNDGGTLYWEGVDLTGSAGATDLSGLSDANIDTGIADAQILIYDGTTDNQFENVSISGDIVINNTGLTSIQNDAVQLDDIQDNGTGNRALLANTNGGNVIWLEPANDSQVLGTNGAGDLTFIDQSAFATELQEAYDNGTTADIVMTGGKDLTFASSTAGELFSLDEANEFVGIGTHAPNAKLDIRSAGPNSVQLTSGAAGSSTSLGIGRTITDLELATAAIAGEYSASSGAGDVVVRQTSVGSERLILQTGTEGDIIIRNNNVGIKQFNPALSLDINGTDAVKLPVGTDAQRPSAAPALQAGLLRFNSTSNVFEGYDGSSWANLGAGGTSSLQGAYDGGRTIDLTDGSSPIVIQATSGSSDFENLLTLGVTDATERLFISNSTNGDANFAPQFRATTSGTNPWRFRMEAVNNPSVFYSFDVSENGGSSIGDFDVIATMENNGATRFNFSGAGSLSISPSLPSALYLRPYAAGVGQTSEIQFAELQANGNNFVGLKAPDDLTTDVVFTLPDADGTNGQVLTTDGSGNLSWTSGGSGVSDLQGAYDGGSNITLAANNGISIETSTAFPILTIDETNSRVGIGTGSPDRLFHLESNNPSMILKSTQSTSSASPTIEFAKDDGSGGITDLGSIGSPGSGDYLQIFSPTFFEINTNFATRLRVASTGNVGIGTTNTSNRLTVSPAGANDGIRILTDGANNQGRLILADDDEAQNVSIQAPDAVTANYTLTLPQDAGINGQVLSTDGSGILSWTNGGGGVSTLEEAYLGSGNVQMTAAAGDIDIRTETTSQQAFFIEEATGKVGIGTSTIAPLDKLNVSGGDVNIDLGQYYKIGNETVMGFTGSEVQAGSSLVVPLTLWAGGEYARLTNTGHFGIGTTNPLGPLQIYNGTIVDEVTVSGDIFSVFSSNLYIDASNNLLFKTANKPGSIVQHSPDGIQFFVNNSTSHAAGDDANANLQDVLRLDIDGEARFPQGIIEIDPLGVAPPFTTERLYNVGGDLFWDGTNISAGGSSPWTISGSDIYYTTGNVGIGTNAPNANSDLHVSNGSVLFDGGTGVTPVSGSGTRFMWVPAKRALRAGVAVSTEWDDANIGLNSVAFGSGNTASGLSSTASGQNNTSSGDQSTTFGQANTASGVRSLAGGVSSIASGNGSTALGEGVLAGTRGGFAVGHYNVGGGSASSFVSTDPLFEVGDGTGSANRSNALTVTHGGKTIVGGASQASAFGTLEVQDDFASNLNPLLIVARTGASSNSSMRFQNASTNINIGLTDNDDFAISALGSNISLTDLMTIDGATGNTGIGTVTANNKLDVAGDMVIGSGYAGSVFAPANGLMVEGNMTVGTSGTSLDYNFYSYTTAAERFALISQSNYTGANQHYGLFSYMQGAGSGTAYGLYLSNGSTTTGTEFGVYSVGEDRNYFSGDIGVGIETPSSQGKIHISEGSLAMDASSSHGLKWVTGNALEAHIFRWSLNNRLMVTNNGSGNTTGVYLADGATSWTSTSDKRLKENITDTSYGLSDLLKLSVKEYNFKTTKEKNKQIGFLAQDVYKVIPEFVQKGDDSEYFENFDGDITKQENFDAWGVDYSGFGVLAVKAIQEQQEIIVSQKAEIEALKAQIAKLLGSEASTQAQLSELKAQMDKLTAILTAEANKGNE</sequence>
<dbReference type="Pfam" id="PF13884">
    <property type="entry name" value="Peptidase_S74"/>
    <property type="match status" value="1"/>
</dbReference>
<feature type="signal peptide" evidence="3">
    <location>
        <begin position="1"/>
        <end position="27"/>
    </location>
</feature>